<reference evidence="3" key="1">
    <citation type="submission" date="2024-04" db="EMBL/GenBank/DDBJ databases">
        <title>Salinicola lusitanus LLJ914,a marine bacterium isolated from the Okinawa Trough.</title>
        <authorList>
            <person name="Li J."/>
        </authorList>
    </citation>
    <scope>NUCLEOTIDE SEQUENCE [LARGE SCALE GENOMIC DNA]</scope>
</reference>
<evidence type="ECO:0000256" key="1">
    <source>
        <dbReference type="SAM" id="MobiDB-lite"/>
    </source>
</evidence>
<gene>
    <name evidence="2" type="ORF">WMY93_020480</name>
</gene>
<sequence length="200" mass="22648">MPCARGGHLGSLLSQSHNSPPFTPLPSSLPNNPRRVTWQRADQSRGGTGQIRARPWEMPAVPLRSLMPVERNEISGRVQSYLGLMWCRWCEMLMGASWRADECREEKERGNRSRNHQVVRVEERLPKCRFARVGICLKAVTFTKKENFSLMVIRTQDEISTPASSLLLLPLERVGPDDYKPFRLVGSHTAPFNPAINTSP</sequence>
<dbReference type="EMBL" id="JBBPFD010000014">
    <property type="protein sequence ID" value="KAK7899627.1"/>
    <property type="molecule type" value="Genomic_DNA"/>
</dbReference>
<evidence type="ECO:0000313" key="2">
    <source>
        <dbReference type="EMBL" id="KAK7899627.1"/>
    </source>
</evidence>
<feature type="region of interest" description="Disordered" evidence="1">
    <location>
        <begin position="1"/>
        <end position="34"/>
    </location>
</feature>
<protein>
    <submittedName>
        <fullName evidence="2">Uncharacterized protein</fullName>
    </submittedName>
</protein>
<dbReference type="Proteomes" id="UP001460270">
    <property type="component" value="Unassembled WGS sequence"/>
</dbReference>
<organism evidence="2 3">
    <name type="scientific">Mugilogobius chulae</name>
    <name type="common">yellowstripe goby</name>
    <dbReference type="NCBI Taxonomy" id="88201"/>
    <lineage>
        <taxon>Eukaryota</taxon>
        <taxon>Metazoa</taxon>
        <taxon>Chordata</taxon>
        <taxon>Craniata</taxon>
        <taxon>Vertebrata</taxon>
        <taxon>Euteleostomi</taxon>
        <taxon>Actinopterygii</taxon>
        <taxon>Neopterygii</taxon>
        <taxon>Teleostei</taxon>
        <taxon>Neoteleostei</taxon>
        <taxon>Acanthomorphata</taxon>
        <taxon>Gobiaria</taxon>
        <taxon>Gobiiformes</taxon>
        <taxon>Gobioidei</taxon>
        <taxon>Gobiidae</taxon>
        <taxon>Gobionellinae</taxon>
        <taxon>Mugilogobius</taxon>
    </lineage>
</organism>
<proteinExistence type="predicted"/>
<name>A0AAW0NT70_9GOBI</name>
<comment type="caution">
    <text evidence="2">The sequence shown here is derived from an EMBL/GenBank/DDBJ whole genome shotgun (WGS) entry which is preliminary data.</text>
</comment>
<accession>A0AAW0NT70</accession>
<dbReference type="AlphaFoldDB" id="A0AAW0NT70"/>
<keyword evidence="3" id="KW-1185">Reference proteome</keyword>
<evidence type="ECO:0000313" key="3">
    <source>
        <dbReference type="Proteomes" id="UP001460270"/>
    </source>
</evidence>